<gene>
    <name evidence="6" type="ORF">ACFPPD_17440</name>
</gene>
<evidence type="ECO:0000256" key="1">
    <source>
        <dbReference type="ARBA" id="ARBA00004141"/>
    </source>
</evidence>
<evidence type="ECO:0000256" key="4">
    <source>
        <dbReference type="ARBA" id="ARBA00023136"/>
    </source>
</evidence>
<evidence type="ECO:0000256" key="5">
    <source>
        <dbReference type="SAM" id="Phobius"/>
    </source>
</evidence>
<organism evidence="6 7">
    <name type="scientific">Cohnella suwonensis</name>
    <dbReference type="NCBI Taxonomy" id="696072"/>
    <lineage>
        <taxon>Bacteria</taxon>
        <taxon>Bacillati</taxon>
        <taxon>Bacillota</taxon>
        <taxon>Bacilli</taxon>
        <taxon>Bacillales</taxon>
        <taxon>Paenibacillaceae</taxon>
        <taxon>Cohnella</taxon>
    </lineage>
</organism>
<keyword evidence="3 5" id="KW-1133">Transmembrane helix</keyword>
<dbReference type="Pfam" id="PF13564">
    <property type="entry name" value="DoxX_2"/>
    <property type="match status" value="1"/>
</dbReference>
<dbReference type="InterPro" id="IPR032808">
    <property type="entry name" value="DoxX"/>
</dbReference>
<evidence type="ECO:0000256" key="3">
    <source>
        <dbReference type="ARBA" id="ARBA00022989"/>
    </source>
</evidence>
<evidence type="ECO:0000256" key="2">
    <source>
        <dbReference type="ARBA" id="ARBA00022692"/>
    </source>
</evidence>
<dbReference type="Proteomes" id="UP001596105">
    <property type="component" value="Unassembled WGS sequence"/>
</dbReference>
<reference evidence="7" key="1">
    <citation type="journal article" date="2019" name="Int. J. Syst. Evol. Microbiol.">
        <title>The Global Catalogue of Microorganisms (GCM) 10K type strain sequencing project: providing services to taxonomists for standard genome sequencing and annotation.</title>
        <authorList>
            <consortium name="The Broad Institute Genomics Platform"/>
            <consortium name="The Broad Institute Genome Sequencing Center for Infectious Disease"/>
            <person name="Wu L."/>
            <person name="Ma J."/>
        </authorList>
    </citation>
    <scope>NUCLEOTIDE SEQUENCE [LARGE SCALE GENOMIC DNA]</scope>
    <source>
        <strain evidence="7">CCUG 57113</strain>
    </source>
</reference>
<proteinExistence type="predicted"/>
<sequence>MNKGLVIAGRAVLVVVGLFFMMNGFFKVSGAEQAVTAFQGYGYSDGFRVLIGIIELAGGLALIFRKTFFYAAALLTAVLIGAVGTHITNDEMAMLPMPIALIVILVVAFIRRRSLQQAYAR</sequence>
<keyword evidence="4 5" id="KW-0472">Membrane</keyword>
<keyword evidence="2 5" id="KW-0812">Transmembrane</keyword>
<dbReference type="RefSeq" id="WP_209749742.1">
    <property type="nucleotide sequence ID" value="NZ_JBHSMH010000066.1"/>
</dbReference>
<dbReference type="EMBL" id="JBHSMH010000066">
    <property type="protein sequence ID" value="MFC5470479.1"/>
    <property type="molecule type" value="Genomic_DNA"/>
</dbReference>
<feature type="transmembrane region" description="Helical" evidence="5">
    <location>
        <begin position="93"/>
        <end position="111"/>
    </location>
</feature>
<name>A0ABW0LXA0_9BACL</name>
<feature type="transmembrane region" description="Helical" evidence="5">
    <location>
        <begin position="69"/>
        <end position="87"/>
    </location>
</feature>
<keyword evidence="7" id="KW-1185">Reference proteome</keyword>
<protein>
    <submittedName>
        <fullName evidence="6">DoxX family protein</fullName>
    </submittedName>
</protein>
<accession>A0ABW0LXA0</accession>
<comment type="subcellular location">
    <subcellularLocation>
        <location evidence="1">Membrane</location>
        <topology evidence="1">Multi-pass membrane protein</topology>
    </subcellularLocation>
</comment>
<feature type="transmembrane region" description="Helical" evidence="5">
    <location>
        <begin position="46"/>
        <end position="64"/>
    </location>
</feature>
<comment type="caution">
    <text evidence="6">The sequence shown here is derived from an EMBL/GenBank/DDBJ whole genome shotgun (WGS) entry which is preliminary data.</text>
</comment>
<feature type="transmembrane region" description="Helical" evidence="5">
    <location>
        <begin position="7"/>
        <end position="26"/>
    </location>
</feature>
<evidence type="ECO:0000313" key="7">
    <source>
        <dbReference type="Proteomes" id="UP001596105"/>
    </source>
</evidence>
<evidence type="ECO:0000313" key="6">
    <source>
        <dbReference type="EMBL" id="MFC5470479.1"/>
    </source>
</evidence>